<evidence type="ECO:0000256" key="1">
    <source>
        <dbReference type="ARBA" id="ARBA00004555"/>
    </source>
</evidence>
<reference evidence="8 9" key="2">
    <citation type="submission" date="2019-11" db="EMBL/GenBank/DDBJ databases">
        <authorList>
            <person name="Lu H."/>
        </authorList>
    </citation>
    <scope>NUCLEOTIDE SEQUENCE [LARGE SCALE GENOMIC DNA]</scope>
    <source>
        <strain evidence="8 9">FIM1</strain>
    </source>
</reference>
<dbReference type="PANTHER" id="PTHR21512:SF5">
    <property type="entry name" value="TRAFFICKING PROTEIN PARTICLE COMPLEX SUBUNIT 9"/>
    <property type="match status" value="1"/>
</dbReference>
<feature type="domain" description="Trs120/TRAPPC9 TPR region" evidence="5">
    <location>
        <begin position="371"/>
        <end position="600"/>
    </location>
</feature>
<protein>
    <submittedName>
        <fullName evidence="8">Transport protein particle 120 kDa subunit</fullName>
    </submittedName>
</protein>
<keyword evidence="9" id="KW-1185">Reference proteome</keyword>
<comment type="subcellular location">
    <subcellularLocation>
        <location evidence="1">Golgi apparatus</location>
    </subcellularLocation>
</comment>
<dbReference type="Pfam" id="PF26251">
    <property type="entry name" value="TPR_TRAPPC9-Trs120"/>
    <property type="match status" value="1"/>
</dbReference>
<evidence type="ECO:0000256" key="3">
    <source>
        <dbReference type="SAM" id="MobiDB-lite"/>
    </source>
</evidence>
<dbReference type="InterPro" id="IPR058563">
    <property type="entry name" value="Trs120_TRAPPC9_N"/>
</dbReference>
<dbReference type="InterPro" id="IPR058564">
    <property type="entry name" value="TPR_TRAPPC9_Trs120"/>
</dbReference>
<dbReference type="PANTHER" id="PTHR21512">
    <property type="entry name" value="TRAFFICKING PROTEIN PARTICLE COMPLEX SUBUNIT 9"/>
    <property type="match status" value="1"/>
</dbReference>
<accession>A0ABX6ETT5</accession>
<feature type="domain" description="Trs120/TRAPPC9 third Ig-like" evidence="7">
    <location>
        <begin position="939"/>
        <end position="1112"/>
    </location>
</feature>
<dbReference type="Proteomes" id="UP000422736">
    <property type="component" value="Chromosome 3"/>
</dbReference>
<dbReference type="Pfam" id="PF08626">
    <property type="entry name" value="TRAPPC9-Trs120"/>
    <property type="match status" value="1"/>
</dbReference>
<evidence type="ECO:0000259" key="4">
    <source>
        <dbReference type="Pfam" id="PF08626"/>
    </source>
</evidence>
<evidence type="ECO:0000313" key="8">
    <source>
        <dbReference type="EMBL" id="QGN15656.1"/>
    </source>
</evidence>
<feature type="domain" description="Trs120/TRAPPC9 first Ig-like" evidence="6">
    <location>
        <begin position="618"/>
        <end position="739"/>
    </location>
</feature>
<dbReference type="InterPro" id="IPR013935">
    <property type="entry name" value="Trs120_TRAPPC9"/>
</dbReference>
<dbReference type="Pfam" id="PF26280">
    <property type="entry name" value="Ig_TRAPPC9-Trs120_2nd"/>
    <property type="match status" value="1"/>
</dbReference>
<evidence type="ECO:0000259" key="6">
    <source>
        <dbReference type="Pfam" id="PF26254"/>
    </source>
</evidence>
<organism evidence="8 9">
    <name type="scientific">Kluyveromyces marxianus</name>
    <name type="common">Yeast</name>
    <name type="synonym">Candida kefyr</name>
    <dbReference type="NCBI Taxonomy" id="4911"/>
    <lineage>
        <taxon>Eukaryota</taxon>
        <taxon>Fungi</taxon>
        <taxon>Dikarya</taxon>
        <taxon>Ascomycota</taxon>
        <taxon>Saccharomycotina</taxon>
        <taxon>Saccharomycetes</taxon>
        <taxon>Saccharomycetales</taxon>
        <taxon>Saccharomycetaceae</taxon>
        <taxon>Kluyveromyces</taxon>
    </lineage>
</organism>
<evidence type="ECO:0000256" key="2">
    <source>
        <dbReference type="ARBA" id="ARBA00023034"/>
    </source>
</evidence>
<reference evidence="8 9" key="1">
    <citation type="submission" date="2016-03" db="EMBL/GenBank/DDBJ databases">
        <title>How can Kluyveromyces marxianus grow so fast - potential evolutionary course in Saccharomyces Complex revealed by comparative genomics.</title>
        <authorList>
            <person name="Mo W."/>
            <person name="Lu W."/>
            <person name="Yang X."/>
            <person name="Qi J."/>
            <person name="Lv H."/>
        </authorList>
    </citation>
    <scope>NUCLEOTIDE SEQUENCE [LARGE SCALE GENOMIC DNA]</scope>
    <source>
        <strain evidence="8 9">FIM1</strain>
    </source>
</reference>
<name>A0ABX6ETT5_KLUMA</name>
<feature type="domain" description="Trs120/TRAPPC9 N-terminal" evidence="4">
    <location>
        <begin position="2"/>
        <end position="319"/>
    </location>
</feature>
<dbReference type="Pfam" id="PF26282">
    <property type="entry name" value="Ig_TRAPPC9-Trs120_3rd"/>
    <property type="match status" value="1"/>
</dbReference>
<proteinExistence type="predicted"/>
<feature type="region of interest" description="Disordered" evidence="3">
    <location>
        <begin position="210"/>
        <end position="229"/>
    </location>
</feature>
<dbReference type="Pfam" id="PF26254">
    <property type="entry name" value="Ig_TRAPPC9-Trs120_1st"/>
    <property type="match status" value="1"/>
</dbReference>
<dbReference type="EMBL" id="CP015056">
    <property type="protein sequence ID" value="QGN15656.1"/>
    <property type="molecule type" value="Genomic_DNA"/>
</dbReference>
<evidence type="ECO:0000259" key="5">
    <source>
        <dbReference type="Pfam" id="PF26251"/>
    </source>
</evidence>
<keyword evidence="2" id="KW-0333">Golgi apparatus</keyword>
<dbReference type="InterPro" id="IPR058567">
    <property type="entry name" value="Ig_TRAPPC9_Trs120_3rd"/>
</dbReference>
<dbReference type="InterPro" id="IPR058565">
    <property type="entry name" value="Ig_TRAPPC9_Trs120_1st"/>
</dbReference>
<evidence type="ECO:0000259" key="7">
    <source>
        <dbReference type="Pfam" id="PF26282"/>
    </source>
</evidence>
<evidence type="ECO:0000313" key="9">
    <source>
        <dbReference type="Proteomes" id="UP000422736"/>
    </source>
</evidence>
<sequence length="1223" mass="140837">MESTIEPSKVRTLVVPIGKWKRNAFLEAVKELEAHNEIRLVDVTPVSDCTFNPQLFPHGRVIYLFMTREYDSNAMMFLHDFEPYRKLFVVIGLCNDESMDGEACINELKDLYGSAITYGLIFVKKPVPKVDLPSKNSIFSTLDEPLETILCDITRNFLEALDTYYSSYKHVTLRSPGAIGGPSVLKTTLTKNQFQSGTIVSPKKVLSQSTIKDDSSSSSLSLSEEIPKDKPKRYSSLNALSSVGTDKSMQRSKARQLKLLANLQLLAGQYQSSMINFAEAARTLHKVHDYIWLGNALEGIVTCMILLSYLQIPFQIPQVVQTMCAVSQNNLNSWSQVPTSSKRDSMQSIASPRSSMSTTSMTLLDSSAVDIPKLIKAIADKALYYYDHSLSYSVEFTPQVVYCKSILRTLTFMSLCYKAKGFNHQILKEMVFSNIQSSQLSTISEPETIFTKSEIYHYSIKIFELQLKAMDLPSQIQVYLTLCTVYENLGMYRKKAFVLRILFISIISQISNDYVTENYQVLIDDLLTTYKISNYEPEQNFQDASSYNWVTLQKNTLMLIIKIYQHFKNYKKVVEYSQILLKRLSHTLTKLEQTDLLNQNILSHQKDYPVEYMDPFLVRDVSFTRTHTEEMPMLKVITSSSAKRIVNNQDTHQIFNPFAAAHHKTKENETEDSNYFLVAETVQMNVTLQNPFKFDVKVNCIDFTSADKEYMRVVCPELTSFVIPASSKKQFCIGVSFKKPTNAVYELKELAISVFDFPIKCWRICKDPNNDSDSKERFLPYSVPITVIDQQPNLSFLSTSLVNNRLMLLDGTKARFKLFLRNSSLSSPINYCSISWITNVEAELKDNYWSKLMPDDIHDIEYQMDWLKKHFITISSMPEIIGINESFHLDVDLNAEKTPFSLKWVRITIQYGYKKSSEDSSVYVKTLTIPIEITLQRVLEVSNVSFIPLAESFSEPSNIPWIAHLQKKDLEITVSDYVLMLIDMRNSWLHPVSFEFEFDEYKSGDNTLESNETKRFVLPIRKISKRVEDKQASKIPLKQKPIPRIDESKQYISSGLNFSQEQEMREKFWCREYILEHLKCKWHEQRLNGDSGMVDFRQFLEKFEKQFIKLLYPPSGMFEIRVTTKQAKVETGTHIVLEITVNNTLRNPDIIPIRYYILDYFTGKAVPNDAHKPILFHGQNSIMVRPQVTTQLNLLPIKRGKYQIEFEVPGNVITREPVIITVV</sequence>
<gene>
    <name evidence="8" type="primary">TRS120</name>
    <name evidence="8" type="ORF">FIM1_2349</name>
</gene>